<sequence length="202" mass="21208">MGPSEVSPNVFNRNFYAAQDDRRFVVGYALDLGFRVFDAYSAPGQPLSEITTTASASLLAARPAFKLYAPNTGPEPVITRVELDEAEFGPSAYEYQCNGWGLIGLNFGGVVGLGGLGWSTLNTMAEARAARWHAVEPIGAAPSEWNWPAVDEAAAKMFEAIVSMAGSAVGDSPILAAAGQLIKDKGLLYESGGGLHARPGLG</sequence>
<reference evidence="1" key="1">
    <citation type="journal article" date="2014" name="Int. J. Syst. Evol. Microbiol.">
        <title>Complete genome of a new Firmicutes species belonging to the dominant human colonic microbiota ('Ruminococcus bicirculans') reveals two chromosomes and a selective capacity to utilize plant glucans.</title>
        <authorList>
            <consortium name="NISC Comparative Sequencing Program"/>
            <person name="Wegmann U."/>
            <person name="Louis P."/>
            <person name="Goesmann A."/>
            <person name="Henrissat B."/>
            <person name="Duncan S.H."/>
            <person name="Flint H.J."/>
        </authorList>
    </citation>
    <scope>NUCLEOTIDE SEQUENCE</scope>
    <source>
        <strain evidence="1">VKM Ac-1246</strain>
    </source>
</reference>
<dbReference type="EMBL" id="BSEL01000007">
    <property type="protein sequence ID" value="GLJ69563.1"/>
    <property type="molecule type" value="Genomic_DNA"/>
</dbReference>
<organism evidence="1 2">
    <name type="scientific">Nocardioides luteus</name>
    <dbReference type="NCBI Taxonomy" id="1844"/>
    <lineage>
        <taxon>Bacteria</taxon>
        <taxon>Bacillati</taxon>
        <taxon>Actinomycetota</taxon>
        <taxon>Actinomycetes</taxon>
        <taxon>Propionibacteriales</taxon>
        <taxon>Nocardioidaceae</taxon>
        <taxon>Nocardioides</taxon>
    </lineage>
</organism>
<gene>
    <name evidence="1" type="ORF">GCM10017579_35990</name>
</gene>
<protein>
    <submittedName>
        <fullName evidence="1">Uncharacterized protein</fullName>
    </submittedName>
</protein>
<reference evidence="1" key="2">
    <citation type="submission" date="2023-01" db="EMBL/GenBank/DDBJ databases">
        <authorList>
            <person name="Sun Q."/>
            <person name="Evtushenko L."/>
        </authorList>
    </citation>
    <scope>NUCLEOTIDE SEQUENCE</scope>
    <source>
        <strain evidence="1">VKM Ac-1246</strain>
    </source>
</reference>
<dbReference type="Proteomes" id="UP001142292">
    <property type="component" value="Unassembled WGS sequence"/>
</dbReference>
<comment type="caution">
    <text evidence="1">The sequence shown here is derived from an EMBL/GenBank/DDBJ whole genome shotgun (WGS) entry which is preliminary data.</text>
</comment>
<accession>A0ABQ5T171</accession>
<name>A0ABQ5T171_9ACTN</name>
<evidence type="ECO:0000313" key="2">
    <source>
        <dbReference type="Proteomes" id="UP001142292"/>
    </source>
</evidence>
<keyword evidence="2" id="KW-1185">Reference proteome</keyword>
<evidence type="ECO:0000313" key="1">
    <source>
        <dbReference type="EMBL" id="GLJ69563.1"/>
    </source>
</evidence>
<proteinExistence type="predicted"/>